<reference evidence="2 3" key="1">
    <citation type="submission" date="2017-08" db="EMBL/GenBank/DDBJ databases">
        <title>Reclassification of Bisgaard taxon 37 and 44.</title>
        <authorList>
            <person name="Christensen H."/>
        </authorList>
    </citation>
    <scope>NUCLEOTIDE SEQUENCE [LARGE SCALE GENOMIC DNA]</scope>
    <source>
        <strain evidence="2 3">EEAB3T1</strain>
    </source>
</reference>
<dbReference type="EMBL" id="NRJF01000004">
    <property type="protein sequence ID" value="RIY38852.1"/>
    <property type="molecule type" value="Genomic_DNA"/>
</dbReference>
<dbReference type="InterPro" id="IPR023376">
    <property type="entry name" value="YqcC-like_dom"/>
</dbReference>
<evidence type="ECO:0000313" key="3">
    <source>
        <dbReference type="Proteomes" id="UP000265964"/>
    </source>
</evidence>
<dbReference type="Pfam" id="PF04287">
    <property type="entry name" value="DUF446"/>
    <property type="match status" value="1"/>
</dbReference>
<keyword evidence="3" id="KW-1185">Reference proteome</keyword>
<comment type="caution">
    <text evidence="2">The sequence shown here is derived from an EMBL/GenBank/DDBJ whole genome shotgun (WGS) entry which is preliminary data.</text>
</comment>
<organism evidence="2 3">
    <name type="scientific">Psittacicella gerlachiana</name>
    <dbReference type="NCBI Taxonomy" id="2028574"/>
    <lineage>
        <taxon>Bacteria</taxon>
        <taxon>Pseudomonadati</taxon>
        <taxon>Pseudomonadota</taxon>
        <taxon>Gammaproteobacteria</taxon>
        <taxon>Pasteurellales</taxon>
        <taxon>Psittacicellaceae</taxon>
        <taxon>Psittacicella</taxon>
    </lineage>
</organism>
<evidence type="ECO:0000259" key="1">
    <source>
        <dbReference type="Pfam" id="PF04287"/>
    </source>
</evidence>
<dbReference type="Gene3D" id="1.20.1440.40">
    <property type="entry name" value="YqcC-like"/>
    <property type="match status" value="1"/>
</dbReference>
<name>A0A3A1YL01_9GAMM</name>
<evidence type="ECO:0000313" key="2">
    <source>
        <dbReference type="EMBL" id="RIY38852.1"/>
    </source>
</evidence>
<gene>
    <name evidence="2" type="ORF">CKF59_00180</name>
</gene>
<proteinExistence type="predicted"/>
<dbReference type="InterPro" id="IPR036814">
    <property type="entry name" value="YqcC-like_sf"/>
</dbReference>
<dbReference type="RefSeq" id="WP_119533967.1">
    <property type="nucleotide sequence ID" value="NZ_NRJF01000004.1"/>
</dbReference>
<dbReference type="AlphaFoldDB" id="A0A3A1YL01"/>
<dbReference type="SUPFAM" id="SSF158452">
    <property type="entry name" value="YqcC-like"/>
    <property type="match status" value="1"/>
</dbReference>
<dbReference type="Proteomes" id="UP000265964">
    <property type="component" value="Unassembled WGS sequence"/>
</dbReference>
<sequence>MHSNLKQQIIDHLTQTKNFLNQSEQFNTSELTIAQRQYKEPFGMDQMTPEQWLNHIYIDYAILALSQQQYEIFANIEGFSYFFEYSWREQTHQDFTQALNLIREYEQLVITFLKQQQ</sequence>
<protein>
    <recommendedName>
        <fullName evidence="1">YqcC-like domain-containing protein</fullName>
    </recommendedName>
</protein>
<dbReference type="OrthoDB" id="8794567at2"/>
<accession>A0A3A1YL01</accession>
<feature type="domain" description="YqcC-like" evidence="1">
    <location>
        <begin position="9"/>
        <end position="103"/>
    </location>
</feature>